<dbReference type="Pfam" id="PF00551">
    <property type="entry name" value="Formyl_trans_N"/>
    <property type="match status" value="1"/>
</dbReference>
<feature type="domain" description="Carrier" evidence="5">
    <location>
        <begin position="526"/>
        <end position="601"/>
    </location>
</feature>
<dbReference type="InterPro" id="IPR036736">
    <property type="entry name" value="ACP-like_sf"/>
</dbReference>
<dbReference type="InterPro" id="IPR020845">
    <property type="entry name" value="AMP-binding_CS"/>
</dbReference>
<dbReference type="InterPro" id="IPR000873">
    <property type="entry name" value="AMP-dep_synth/lig_dom"/>
</dbReference>
<evidence type="ECO:0000313" key="6">
    <source>
        <dbReference type="EMBL" id="SMC85658.1"/>
    </source>
</evidence>
<dbReference type="Pfam" id="PF00975">
    <property type="entry name" value="Thioesterase"/>
    <property type="match status" value="1"/>
</dbReference>
<dbReference type="Gene3D" id="1.10.1200.10">
    <property type="entry name" value="ACP-like"/>
    <property type="match status" value="2"/>
</dbReference>
<feature type="domain" description="Carrier" evidence="5">
    <location>
        <begin position="2160"/>
        <end position="2235"/>
    </location>
</feature>
<evidence type="ECO:0000259" key="5">
    <source>
        <dbReference type="PROSITE" id="PS50075"/>
    </source>
</evidence>
<dbReference type="InterPro" id="IPR036477">
    <property type="entry name" value="Formyl_transf_N_sf"/>
</dbReference>
<keyword evidence="7" id="KW-1185">Reference proteome</keyword>
<dbReference type="SMART" id="SM00823">
    <property type="entry name" value="PKS_PP"/>
    <property type="match status" value="2"/>
</dbReference>
<dbReference type="NCBIfam" id="TIGR01733">
    <property type="entry name" value="AA-adenyl-dom"/>
    <property type="match status" value="2"/>
</dbReference>
<dbReference type="SUPFAM" id="SSF53328">
    <property type="entry name" value="Formyltransferase"/>
    <property type="match status" value="1"/>
</dbReference>
<organism evidence="6 7">
    <name type="scientific">Desulfocicer vacuolatum DSM 3385</name>
    <dbReference type="NCBI Taxonomy" id="1121400"/>
    <lineage>
        <taxon>Bacteria</taxon>
        <taxon>Pseudomonadati</taxon>
        <taxon>Thermodesulfobacteriota</taxon>
        <taxon>Desulfobacteria</taxon>
        <taxon>Desulfobacterales</taxon>
        <taxon>Desulfobacteraceae</taxon>
        <taxon>Desulfocicer</taxon>
    </lineage>
</organism>
<dbReference type="SUPFAM" id="SSF53474">
    <property type="entry name" value="alpha/beta-Hydrolases"/>
    <property type="match status" value="1"/>
</dbReference>
<dbReference type="InterPro" id="IPR023213">
    <property type="entry name" value="CAT-like_dom_sf"/>
</dbReference>
<dbReference type="SUPFAM" id="SSF47336">
    <property type="entry name" value="ACP-like"/>
    <property type="match status" value="2"/>
</dbReference>
<dbReference type="PANTHER" id="PTHR45527">
    <property type="entry name" value="NONRIBOSOMAL PEPTIDE SYNTHETASE"/>
    <property type="match status" value="1"/>
</dbReference>
<comment type="similarity">
    <text evidence="2">Belongs to the ATP-dependent AMP-binding enzyme family.</text>
</comment>
<dbReference type="SUPFAM" id="SSF50486">
    <property type="entry name" value="FMT C-terminal domain-like"/>
    <property type="match status" value="1"/>
</dbReference>
<keyword evidence="4" id="KW-0597">Phosphoprotein</keyword>
<dbReference type="EMBL" id="FWXY01000012">
    <property type="protein sequence ID" value="SMC85658.1"/>
    <property type="molecule type" value="Genomic_DNA"/>
</dbReference>
<dbReference type="GO" id="GO:0031177">
    <property type="term" value="F:phosphopantetheine binding"/>
    <property type="evidence" value="ECO:0007669"/>
    <property type="project" value="InterPro"/>
</dbReference>
<reference evidence="6 7" key="1">
    <citation type="submission" date="2017-04" db="EMBL/GenBank/DDBJ databases">
        <authorList>
            <person name="Afonso C.L."/>
            <person name="Miller P.J."/>
            <person name="Scott M.A."/>
            <person name="Spackman E."/>
            <person name="Goraichik I."/>
            <person name="Dimitrov K.M."/>
            <person name="Suarez D.L."/>
            <person name="Swayne D.E."/>
        </authorList>
    </citation>
    <scope>NUCLEOTIDE SEQUENCE [LARGE SCALE GENOMIC DNA]</scope>
    <source>
        <strain evidence="6 7">DSM 3385</strain>
    </source>
</reference>
<dbReference type="FunFam" id="2.30.38.10:FF:000001">
    <property type="entry name" value="Non-ribosomal peptide synthetase PvdI"/>
    <property type="match status" value="1"/>
</dbReference>
<dbReference type="InterPro" id="IPR020806">
    <property type="entry name" value="PKS_PP-bd"/>
</dbReference>
<dbReference type="Pfam" id="PF00550">
    <property type="entry name" value="PP-binding"/>
    <property type="match status" value="2"/>
</dbReference>
<dbReference type="CDD" id="cd05930">
    <property type="entry name" value="A_NRPS"/>
    <property type="match status" value="2"/>
</dbReference>
<gene>
    <name evidence="6" type="ORF">SAMN02746065_112109</name>
</gene>
<dbReference type="Gene3D" id="3.40.50.12780">
    <property type="entry name" value="N-terminal domain of ligase-like"/>
    <property type="match status" value="1"/>
</dbReference>
<dbReference type="STRING" id="1121400.SAMN02746065_112109"/>
<dbReference type="InterPro" id="IPR001242">
    <property type="entry name" value="Condensation_dom"/>
</dbReference>
<dbReference type="RefSeq" id="WP_084069724.1">
    <property type="nucleotide sequence ID" value="NZ_FWXY01000012.1"/>
</dbReference>
<dbReference type="SUPFAM" id="SSF56801">
    <property type="entry name" value="Acetyl-CoA synthetase-like"/>
    <property type="match status" value="2"/>
</dbReference>
<dbReference type="NCBIfam" id="NF003417">
    <property type="entry name" value="PRK04813.1"/>
    <property type="match status" value="2"/>
</dbReference>
<dbReference type="CDD" id="cd19531">
    <property type="entry name" value="LCL_NRPS-like"/>
    <property type="match status" value="1"/>
</dbReference>
<name>A0A1W2CLY7_9BACT</name>
<evidence type="ECO:0000256" key="3">
    <source>
        <dbReference type="ARBA" id="ARBA00022450"/>
    </source>
</evidence>
<dbReference type="FunFam" id="3.40.50.12780:FF:000012">
    <property type="entry name" value="Non-ribosomal peptide synthetase"/>
    <property type="match status" value="1"/>
</dbReference>
<dbReference type="InterPro" id="IPR029058">
    <property type="entry name" value="AB_hydrolase_fold"/>
</dbReference>
<dbReference type="InterPro" id="IPR001031">
    <property type="entry name" value="Thioesterase"/>
</dbReference>
<dbReference type="Pfam" id="PF02911">
    <property type="entry name" value="Formyl_trans_C"/>
    <property type="match status" value="1"/>
</dbReference>
<dbReference type="InterPro" id="IPR025110">
    <property type="entry name" value="AMP-bd_C"/>
</dbReference>
<accession>A0A1W2CLY7</accession>
<evidence type="ECO:0000313" key="7">
    <source>
        <dbReference type="Proteomes" id="UP000192418"/>
    </source>
</evidence>
<dbReference type="Gene3D" id="3.40.50.12230">
    <property type="match status" value="1"/>
</dbReference>
<dbReference type="InterPro" id="IPR005793">
    <property type="entry name" value="Formyl_trans_C"/>
</dbReference>
<sequence>MNEHCNKITHQKPLIHQHFSDCARHYPHKPAVICDKDMLTYGELDHLSNQLAHHLLQKKTKGPVGIAMERNLNLAIAIIGVLKAGKTYMPLDLSYPGERLAFFVKDSGMSSLLCLSKQLPVLKHLKIRCLCLDTNQKKIAQQPVSPPCVTVTGEHTAYIIYTSGSTGLPKGVCCHHKGVINLLADFQSRQPISVGDRGSWWTNLNFDVSVYEIFAPLTSGATLLMVPESIRVDPPALMNWLCKKNVTSAYLPPMMVADLENWIRHHPGQCTLKRLLVGVEPLPENLLNTIDAQVPHLRIINGYGPTETTVCATLYNVGPENPPHKTVPIGKPVRNMQIHLLDSQKKPVPDGETGEIWIGGTGVAHEYLNRPELTAKQFQPDPFSKDPTARLYRTGDMALKLSDGNFMFVGRGDFQVKFHGHRIELGEIEARLRQHPNIRETSVLLRENEPGLKQLTAYIVCKTKKSIPAGELKACLKIALPQYMIPSVYVFLDRMPATPNGKTDRNALPTPDPDTIKTQLNSVREVPASDLEKKLSAIFEKMLHIKGIGIHDNFFDLGGNSLLATRVCSAILHDLKTSLELIVFFQSPTVRGIAQKISLDRESLSAQPENLILPVQGERRQFPASYTQKGIWLMHQMDPRGMVYNIPLILTIKGALDSDCLQQAFDFMVERYEILRTSFTISNQKLIQKIHSQFSVDMPLRNLSHMTESEHNIQLKSILTEIGETPFDLGRLPLMKMVLVKIAQKNFKLIFCIHHILIDGWGIGIFFRELFTVYESLTRHEPILSSPPSFHYGEVVLWQQKKLMQETTASHMDYWMHQLREPRIPLNLFTAKPRPRVDSFKGERHPIILAREITEKLNILAQEENATLFMVLLAAFKGLLFSYSNETDIIVGATVANRNHPQLEKVIGPLINSMAMRTDLSGNPSFRKLLQRIRRTALEAYAHQDAPFEQVKKKLNAGQEGGALPIFRVLFILQNTPLPQLTLKDISCSYEEVGNKTAKVDILLNLEEKAGQLEGWFEYNQNLFAPNTVTQMVLDFKALLKHVSTDTEVALSELEKPIRSRLKKLYPAKMEKKFSAFIIGEGSLPRMCAEILLKKGCILYGMISPDAENRHWAKKNGICALGTQSDIKPLLQRTSFDYLFSIVNSYVVRPDILKIPRRYAINYHDAPLPRYAGMYATAWAIMNNENKHGISWHKMTESVDAGDILEQQMVTLDRHETSLTLNSKCYGAAIESFEILVDRLIKNKTILKPQNLNLRTYYKPYQKPQSAGIVMWEEDAKKIHAMVRALNFGPYDNPLCLPKLWVANQMFIMAETTPIEIGSKKPPGTIVMLDTNFLRVATGSGDLTIKSIKTMNGIPLTITQWAQNMGFVPGDHLPIVTKTLVQAFETYYIEICCHEEFWVQRLRKPSPLNLPMQRLKKTNGSTFRPRFLPISACNARTVLWPGKKEHNAISSLGAFAVFISRYCQAYEFDLGFRHPGISEQTSELSDCFAAYVPLPVQVDVNQTYSDFSKTFEKKCHQTIQGRTFLKDITSRYPVLGKNEYGENGYTFAVGLEIVDSFIGYCMAPGTDMVFVSSIKEKKCRIYYDATVLVLAQIQQLIHRFRIFLTVLTDAREDPIFSIPLLTAEEYRQQITTWNETNISLPQKPFVHQRFEILAKQMPKALAVIHGEEKITYGELNSQTNRLARILQHKGVKQDVPVGIFMKRSIHMISAILSILKAGGAYVPLDPRYPAHRTALMLKDSGVQTVLTEQILVTELEQFNIQVMAMENILNISINESSENLEHATRPGDLAYVIYTSGSTGTPKGVMVKHGGVANHVMAVTDQFEITHNDRVAQFFSITFDGAVEEIFMALTQGASLVLLPFAPLPSMGIFMEWVETAGITVLDLPSAFWHEWMHWLSDAKKPVPRKLRVVIVGGEQALESAFDTWIKHTKGQIRWFNTYGPTETTVISTLLEPNLDPCKKTENLLSIGRPIANTRIYVVDKHLQPVPVGIPGEMLIGGAGVARGYLNQPELTSQKFIPDPFQKKGTIYRTGDRVRYRQDGQIEFLGRLDSQVKIRGFRIEPGEVEVVLGRHPAVGQGAVTVKTNPQKEKFLVGYVVLRSGMSCKPLDILKFMKQNLPDYLVPAMVVQLKSLPRLSNGKVDRCSLPYPDLKTNDEKNKQMCQLTSFENDMKTVWKNVLGISSIGIHDNFFELGGHSLLAVRLCSELEKYLGRRFPVQNLFQAPSISKLCKTFFECRTKKNLHSLVEIQSGGLKPPLFLIHVLGSGLHFWKPMLPYLDKNQPIYGLSVHFSNENSPVTNRVEDLAAHYINEMRTLQPHGPYLLAGVSFGGMVAYEMARQLLIKEERPIFLGLLDTPAPDAIQFVSTTNRVSIHLKMFKKQGFSYVQKKLGWRIKRFRRFFEQTIANGKKIHVHYCEKIGCPLNAKQRDFKARWENQIAMNHYVPKPYDGHTVLFRSQERILGAGAQVDPKLGWGPLVGHDLDVIETPSSHLGMLQEPHVRFVGEKMKKLINRSLREFE</sequence>
<dbReference type="SUPFAM" id="SSF52777">
    <property type="entry name" value="CoA-dependent acyltransferases"/>
    <property type="match status" value="2"/>
</dbReference>
<dbReference type="FunFam" id="3.30.300.30:FF:000010">
    <property type="entry name" value="Enterobactin synthetase component F"/>
    <property type="match status" value="1"/>
</dbReference>
<keyword evidence="3" id="KW-0596">Phosphopantetheine</keyword>
<dbReference type="InterPro" id="IPR002376">
    <property type="entry name" value="Formyl_transf_N"/>
</dbReference>
<dbReference type="Gene3D" id="3.30.300.30">
    <property type="match status" value="2"/>
</dbReference>
<dbReference type="PROSITE" id="PS00012">
    <property type="entry name" value="PHOSPHOPANTETHEINE"/>
    <property type="match status" value="2"/>
</dbReference>
<proteinExistence type="inferred from homology"/>
<dbReference type="Pfam" id="PF13193">
    <property type="entry name" value="AMP-binding_C"/>
    <property type="match status" value="2"/>
</dbReference>
<dbReference type="FunFam" id="1.10.1200.10:FF:000005">
    <property type="entry name" value="Nonribosomal peptide synthetase 1"/>
    <property type="match status" value="1"/>
</dbReference>
<dbReference type="Gene3D" id="3.30.559.30">
    <property type="entry name" value="Nonribosomal peptide synthetase, condensation domain"/>
    <property type="match status" value="2"/>
</dbReference>
<dbReference type="GO" id="GO:0043041">
    <property type="term" value="P:amino acid activation for nonribosomal peptide biosynthetic process"/>
    <property type="evidence" value="ECO:0007669"/>
    <property type="project" value="TreeGrafter"/>
</dbReference>
<dbReference type="InterPro" id="IPR009081">
    <property type="entry name" value="PP-bd_ACP"/>
</dbReference>
<dbReference type="OrthoDB" id="9797708at2"/>
<dbReference type="Pfam" id="PF00501">
    <property type="entry name" value="AMP-binding"/>
    <property type="match status" value="2"/>
</dbReference>
<dbReference type="PROSITE" id="PS50075">
    <property type="entry name" value="CARRIER"/>
    <property type="match status" value="2"/>
</dbReference>
<comment type="cofactor">
    <cofactor evidence="1">
        <name>pantetheine 4'-phosphate</name>
        <dbReference type="ChEBI" id="CHEBI:47942"/>
    </cofactor>
</comment>
<dbReference type="PROSITE" id="PS00455">
    <property type="entry name" value="AMP_BINDING"/>
    <property type="match status" value="2"/>
</dbReference>
<dbReference type="GO" id="GO:0003824">
    <property type="term" value="F:catalytic activity"/>
    <property type="evidence" value="ECO:0007669"/>
    <property type="project" value="InterPro"/>
</dbReference>
<dbReference type="Gene3D" id="3.40.50.980">
    <property type="match status" value="2"/>
</dbReference>
<dbReference type="Pfam" id="PF00668">
    <property type="entry name" value="Condensation"/>
    <property type="match status" value="1"/>
</dbReference>
<dbReference type="PANTHER" id="PTHR45527:SF1">
    <property type="entry name" value="FATTY ACID SYNTHASE"/>
    <property type="match status" value="1"/>
</dbReference>
<evidence type="ECO:0000256" key="1">
    <source>
        <dbReference type="ARBA" id="ARBA00001957"/>
    </source>
</evidence>
<dbReference type="Gene3D" id="3.40.50.1820">
    <property type="entry name" value="alpha/beta hydrolase"/>
    <property type="match status" value="1"/>
</dbReference>
<dbReference type="Proteomes" id="UP000192418">
    <property type="component" value="Unassembled WGS sequence"/>
</dbReference>
<evidence type="ECO:0000256" key="4">
    <source>
        <dbReference type="ARBA" id="ARBA00022553"/>
    </source>
</evidence>
<dbReference type="InterPro" id="IPR011034">
    <property type="entry name" value="Formyl_transferase-like_C_sf"/>
</dbReference>
<evidence type="ECO:0000256" key="2">
    <source>
        <dbReference type="ARBA" id="ARBA00006432"/>
    </source>
</evidence>
<dbReference type="Gene3D" id="2.30.38.10">
    <property type="entry name" value="Luciferase, Domain 3"/>
    <property type="match status" value="1"/>
</dbReference>
<protein>
    <submittedName>
        <fullName evidence="6">Amino acid adenylation domain-containing protein</fullName>
    </submittedName>
</protein>
<dbReference type="InterPro" id="IPR042099">
    <property type="entry name" value="ANL_N_sf"/>
</dbReference>
<dbReference type="GO" id="GO:0044550">
    <property type="term" value="P:secondary metabolite biosynthetic process"/>
    <property type="evidence" value="ECO:0007669"/>
    <property type="project" value="UniProtKB-ARBA"/>
</dbReference>
<dbReference type="FunFam" id="3.40.50.980:FF:000001">
    <property type="entry name" value="Non-ribosomal peptide synthetase"/>
    <property type="match status" value="1"/>
</dbReference>
<dbReference type="GO" id="GO:0005737">
    <property type="term" value="C:cytoplasm"/>
    <property type="evidence" value="ECO:0007669"/>
    <property type="project" value="TreeGrafter"/>
</dbReference>
<dbReference type="InterPro" id="IPR006162">
    <property type="entry name" value="Ppantetheine_attach_site"/>
</dbReference>
<dbReference type="InterPro" id="IPR045851">
    <property type="entry name" value="AMP-bd_C_sf"/>
</dbReference>
<dbReference type="Gene3D" id="3.30.559.10">
    <property type="entry name" value="Chloramphenicol acetyltransferase-like domain"/>
    <property type="match status" value="1"/>
</dbReference>
<dbReference type="InterPro" id="IPR010071">
    <property type="entry name" value="AA_adenyl_dom"/>
</dbReference>